<dbReference type="RefSeq" id="WP_071614580.1">
    <property type="nucleotide sequence ID" value="NZ_CP015756.1"/>
</dbReference>
<comment type="subcellular location">
    <subcellularLocation>
        <location evidence="1">Cell membrane</location>
        <topology evidence="1">Multi-pass membrane protein</topology>
    </subcellularLocation>
</comment>
<proteinExistence type="predicted"/>
<keyword evidence="3" id="KW-1133">Transmembrane helix</keyword>
<sequence length="82" mass="8917">MFFTAIGLGTYFVIKGKLTVGAMISTVQLMDNIVGPLVIVSTRLKKVKAVKLIGEKLVKFAYKNQNCDSGIDKLSFEGGITF</sequence>
<keyword evidence="6" id="KW-1185">Reference proteome</keyword>
<dbReference type="SUPFAM" id="SSF90123">
    <property type="entry name" value="ABC transporter transmembrane region"/>
    <property type="match status" value="1"/>
</dbReference>
<dbReference type="EMBL" id="CP015756">
    <property type="protein sequence ID" value="APC42290.1"/>
    <property type="molecule type" value="Genomic_DNA"/>
</dbReference>
<name>A0A1J0GLL3_9CLOT</name>
<evidence type="ECO:0000313" key="6">
    <source>
        <dbReference type="Proteomes" id="UP000182569"/>
    </source>
</evidence>
<reference evidence="6" key="1">
    <citation type="journal article" date="2016" name="Front. Microbiol.">
        <title>Complete Genome Sequence of Clostridium estertheticum DSM 8809, a Microbe Identified in Spoiled Vacuum Packed Beef.</title>
        <authorList>
            <person name="Yu Z."/>
            <person name="Gunn L."/>
            <person name="Brennan E."/>
            <person name="Reid R."/>
            <person name="Wall P.G."/>
            <person name="Gaora O.P."/>
            <person name="Hurley D."/>
            <person name="Bolton D."/>
            <person name="Fanning S."/>
        </authorList>
    </citation>
    <scope>NUCLEOTIDE SEQUENCE [LARGE SCALE GENOMIC DNA]</scope>
    <source>
        <strain evidence="6">DSM 8809</strain>
    </source>
</reference>
<dbReference type="Proteomes" id="UP000182569">
    <property type="component" value="Chromosome"/>
</dbReference>
<evidence type="ECO:0000256" key="4">
    <source>
        <dbReference type="ARBA" id="ARBA00023136"/>
    </source>
</evidence>
<organism evidence="5 6">
    <name type="scientific">Clostridium estertheticum subsp. estertheticum</name>
    <dbReference type="NCBI Taxonomy" id="1552"/>
    <lineage>
        <taxon>Bacteria</taxon>
        <taxon>Bacillati</taxon>
        <taxon>Bacillota</taxon>
        <taxon>Clostridia</taxon>
        <taxon>Eubacteriales</taxon>
        <taxon>Clostridiaceae</taxon>
        <taxon>Clostridium</taxon>
    </lineage>
</organism>
<dbReference type="GO" id="GO:0005524">
    <property type="term" value="F:ATP binding"/>
    <property type="evidence" value="ECO:0007669"/>
    <property type="project" value="InterPro"/>
</dbReference>
<evidence type="ECO:0000256" key="1">
    <source>
        <dbReference type="ARBA" id="ARBA00004651"/>
    </source>
</evidence>
<evidence type="ECO:0000313" key="5">
    <source>
        <dbReference type="EMBL" id="APC42290.1"/>
    </source>
</evidence>
<gene>
    <name evidence="5" type="ORF">A7L45_20630</name>
</gene>
<dbReference type="InterPro" id="IPR036640">
    <property type="entry name" value="ABC1_TM_sf"/>
</dbReference>
<evidence type="ECO:0000256" key="2">
    <source>
        <dbReference type="ARBA" id="ARBA00022692"/>
    </source>
</evidence>
<dbReference type="GO" id="GO:0005886">
    <property type="term" value="C:plasma membrane"/>
    <property type="evidence" value="ECO:0007669"/>
    <property type="project" value="UniProtKB-SubCell"/>
</dbReference>
<keyword evidence="2" id="KW-0812">Transmembrane</keyword>
<dbReference type="KEGG" id="ceu:A7L45_20630"/>
<accession>A0A1J0GLL3</accession>
<protein>
    <submittedName>
        <fullName evidence="5">Uncharacterized protein</fullName>
    </submittedName>
</protein>
<keyword evidence="4" id="KW-0472">Membrane</keyword>
<dbReference type="AlphaFoldDB" id="A0A1J0GLL3"/>
<evidence type="ECO:0000256" key="3">
    <source>
        <dbReference type="ARBA" id="ARBA00022989"/>
    </source>
</evidence>